<dbReference type="RefSeq" id="WP_350257674.1">
    <property type="nucleotide sequence ID" value="NZ_CP138335.1"/>
</dbReference>
<gene>
    <name evidence="2" type="ORF">SAC06_07420</name>
</gene>
<sequence>MVGPDSGGTEVVGQIPNLTFKGLSAGDTCVVATGTDGRTYAWSLNDGGQLGDGSAEPQFSPVAV</sequence>
<dbReference type="KEGG" id="sapp:SAC06_07420"/>
<organism evidence="2">
    <name type="scientific">Scrofimicrobium appendicitidis</name>
    <dbReference type="NCBI Taxonomy" id="3079930"/>
    <lineage>
        <taxon>Bacteria</taxon>
        <taxon>Bacillati</taxon>
        <taxon>Actinomycetota</taxon>
        <taxon>Actinomycetes</taxon>
        <taxon>Actinomycetales</taxon>
        <taxon>Actinomycetaceae</taxon>
        <taxon>Scrofimicrobium</taxon>
    </lineage>
</organism>
<evidence type="ECO:0000313" key="2">
    <source>
        <dbReference type="EMBL" id="XBW07468.1"/>
    </source>
</evidence>
<dbReference type="EMBL" id="CP138335">
    <property type="protein sequence ID" value="XBW07468.1"/>
    <property type="molecule type" value="Genomic_DNA"/>
</dbReference>
<feature type="region of interest" description="Disordered" evidence="1">
    <location>
        <begin position="45"/>
        <end position="64"/>
    </location>
</feature>
<protein>
    <submittedName>
        <fullName evidence="2">RCC1 domain-containing protein</fullName>
    </submittedName>
</protein>
<dbReference type="Gene3D" id="2.130.10.30">
    <property type="entry name" value="Regulator of chromosome condensation 1/beta-lactamase-inhibitor protein II"/>
    <property type="match status" value="1"/>
</dbReference>
<dbReference type="InterPro" id="IPR009091">
    <property type="entry name" value="RCC1/BLIP-II"/>
</dbReference>
<dbReference type="SUPFAM" id="SSF50985">
    <property type="entry name" value="RCC1/BLIP-II"/>
    <property type="match status" value="1"/>
</dbReference>
<dbReference type="InterPro" id="IPR000408">
    <property type="entry name" value="Reg_chr_condens"/>
</dbReference>
<evidence type="ECO:0000256" key="1">
    <source>
        <dbReference type="SAM" id="MobiDB-lite"/>
    </source>
</evidence>
<name>A0AAU7V7X9_9ACTO</name>
<reference evidence="2" key="1">
    <citation type="submission" date="2023-11" db="EMBL/GenBank/DDBJ databases">
        <title>Scrofimicrobium hongkongense sp. nov., isolated from a patient with peritonitis.</title>
        <authorList>
            <person name="Lao H.Y."/>
            <person name="Wong A.Y.P."/>
            <person name="Ng T.L."/>
            <person name="Wong R.Y.L."/>
            <person name="Yau M.C.Y."/>
            <person name="Lam J.Y.W."/>
            <person name="Siu G.K.H."/>
        </authorList>
    </citation>
    <scope>NUCLEOTIDE SEQUENCE</scope>
    <source>
        <strain evidence="2">R131</strain>
    </source>
</reference>
<dbReference type="AlphaFoldDB" id="A0AAU7V7X9"/>
<proteinExistence type="predicted"/>
<accession>A0AAU7V7X9</accession>
<dbReference type="PROSITE" id="PS50012">
    <property type="entry name" value="RCC1_3"/>
    <property type="match status" value="1"/>
</dbReference>